<dbReference type="OrthoDB" id="3222453at2759"/>
<feature type="compositionally biased region" description="Polar residues" evidence="2">
    <location>
        <begin position="72"/>
        <end position="81"/>
    </location>
</feature>
<dbReference type="GO" id="GO:0003723">
    <property type="term" value="F:RNA binding"/>
    <property type="evidence" value="ECO:0007669"/>
    <property type="project" value="UniProtKB-UniRule"/>
</dbReference>
<evidence type="ECO:0000313" key="4">
    <source>
        <dbReference type="EMBL" id="KIJ98162.1"/>
    </source>
</evidence>
<dbReference type="PROSITE" id="PS50137">
    <property type="entry name" value="DS_RBD"/>
    <property type="match status" value="1"/>
</dbReference>
<keyword evidence="1" id="KW-0694">RNA-binding</keyword>
<evidence type="ECO:0000256" key="2">
    <source>
        <dbReference type="SAM" id="MobiDB-lite"/>
    </source>
</evidence>
<dbReference type="SMART" id="SM00358">
    <property type="entry name" value="DSRM"/>
    <property type="match status" value="1"/>
</dbReference>
<dbReference type="CDD" id="cd00048">
    <property type="entry name" value="DSRM_SF"/>
    <property type="match status" value="1"/>
</dbReference>
<accession>A0A0C9XQ79</accession>
<feature type="region of interest" description="Disordered" evidence="2">
    <location>
        <begin position="475"/>
        <end position="518"/>
    </location>
</feature>
<name>A0A0C9XQ79_9AGAR</name>
<gene>
    <name evidence="4" type="ORF">K443DRAFT_680957</name>
</gene>
<dbReference type="HOGENOM" id="CLU_021108_3_1_1"/>
<dbReference type="EMBL" id="KN838675">
    <property type="protein sequence ID" value="KIJ98162.1"/>
    <property type="molecule type" value="Genomic_DNA"/>
</dbReference>
<feature type="compositionally biased region" description="Polar residues" evidence="2">
    <location>
        <begin position="483"/>
        <end position="506"/>
    </location>
</feature>
<dbReference type="AlphaFoldDB" id="A0A0C9XQ79"/>
<dbReference type="InterPro" id="IPR014720">
    <property type="entry name" value="dsRBD_dom"/>
</dbReference>
<dbReference type="SUPFAM" id="SSF54768">
    <property type="entry name" value="dsRNA-binding domain-like"/>
    <property type="match status" value="1"/>
</dbReference>
<organism evidence="4 5">
    <name type="scientific">Laccaria amethystina LaAM-08-1</name>
    <dbReference type="NCBI Taxonomy" id="1095629"/>
    <lineage>
        <taxon>Eukaryota</taxon>
        <taxon>Fungi</taxon>
        <taxon>Dikarya</taxon>
        <taxon>Basidiomycota</taxon>
        <taxon>Agaricomycotina</taxon>
        <taxon>Agaricomycetes</taxon>
        <taxon>Agaricomycetidae</taxon>
        <taxon>Agaricales</taxon>
        <taxon>Agaricineae</taxon>
        <taxon>Hydnangiaceae</taxon>
        <taxon>Laccaria</taxon>
    </lineage>
</organism>
<evidence type="ECO:0000256" key="1">
    <source>
        <dbReference type="PROSITE-ProRule" id="PRU00266"/>
    </source>
</evidence>
<feature type="compositionally biased region" description="Polar residues" evidence="2">
    <location>
        <begin position="48"/>
        <end position="58"/>
    </location>
</feature>
<keyword evidence="5" id="KW-1185">Reference proteome</keyword>
<dbReference type="STRING" id="1095629.A0A0C9XQ79"/>
<dbReference type="Proteomes" id="UP000054477">
    <property type="component" value="Unassembled WGS sequence"/>
</dbReference>
<proteinExistence type="predicted"/>
<reference evidence="5" key="2">
    <citation type="submission" date="2015-01" db="EMBL/GenBank/DDBJ databases">
        <title>Evolutionary Origins and Diversification of the Mycorrhizal Mutualists.</title>
        <authorList>
            <consortium name="DOE Joint Genome Institute"/>
            <consortium name="Mycorrhizal Genomics Consortium"/>
            <person name="Kohler A."/>
            <person name="Kuo A."/>
            <person name="Nagy L.G."/>
            <person name="Floudas D."/>
            <person name="Copeland A."/>
            <person name="Barry K.W."/>
            <person name="Cichocki N."/>
            <person name="Veneault-Fourrey C."/>
            <person name="LaButti K."/>
            <person name="Lindquist E.A."/>
            <person name="Lipzen A."/>
            <person name="Lundell T."/>
            <person name="Morin E."/>
            <person name="Murat C."/>
            <person name="Riley R."/>
            <person name="Ohm R."/>
            <person name="Sun H."/>
            <person name="Tunlid A."/>
            <person name="Henrissat B."/>
            <person name="Grigoriev I.V."/>
            <person name="Hibbett D.S."/>
            <person name="Martin F."/>
        </authorList>
    </citation>
    <scope>NUCLEOTIDE SEQUENCE [LARGE SCALE GENOMIC DNA]</scope>
    <source>
        <strain evidence="5">LaAM-08-1</strain>
    </source>
</reference>
<dbReference type="Pfam" id="PF00035">
    <property type="entry name" value="dsrm"/>
    <property type="match status" value="1"/>
</dbReference>
<reference evidence="4 5" key="1">
    <citation type="submission" date="2014-04" db="EMBL/GenBank/DDBJ databases">
        <authorList>
            <consortium name="DOE Joint Genome Institute"/>
            <person name="Kuo A."/>
            <person name="Kohler A."/>
            <person name="Nagy L.G."/>
            <person name="Floudas D."/>
            <person name="Copeland A."/>
            <person name="Barry K.W."/>
            <person name="Cichocki N."/>
            <person name="Veneault-Fourrey C."/>
            <person name="LaButti K."/>
            <person name="Lindquist E.A."/>
            <person name="Lipzen A."/>
            <person name="Lundell T."/>
            <person name="Morin E."/>
            <person name="Murat C."/>
            <person name="Sun H."/>
            <person name="Tunlid A."/>
            <person name="Henrissat B."/>
            <person name="Grigoriev I.V."/>
            <person name="Hibbett D.S."/>
            <person name="Martin F."/>
            <person name="Nordberg H.P."/>
            <person name="Cantor M.N."/>
            <person name="Hua S.X."/>
        </authorList>
    </citation>
    <scope>NUCLEOTIDE SEQUENCE [LARGE SCALE GENOMIC DNA]</scope>
    <source>
        <strain evidence="4 5">LaAM-08-1</strain>
    </source>
</reference>
<evidence type="ECO:0000313" key="5">
    <source>
        <dbReference type="Proteomes" id="UP000054477"/>
    </source>
</evidence>
<protein>
    <recommendedName>
        <fullName evidence="3">DRBM domain-containing protein</fullName>
    </recommendedName>
</protein>
<feature type="region of interest" description="Disordered" evidence="2">
    <location>
        <begin position="48"/>
        <end position="94"/>
    </location>
</feature>
<sequence>MSSGTGSSSFPSLLNQSQSATISGGEFNNSAGDHNRLVFNIYQGGQINPGSESTSAGSRVNPLASSGDLGTGMQTHHSVTPTPGAPSTDESEAPNARYERHLLVKKHGFPLWAPQPHSRLPLSYRRKGVSIGDVGIITREGYFDFLFNVCLPLGHASNPAFLPIDFSPVYLSPTDISELRQHDSGSCLLTASAEKLSGLSFKCNGPEGSILVMPNGAYHEDLLNLHKFQWIASQNTENWYRFAIGTCGRAIGNGELRLVTGCDKTNIWGIATYADFLPRSITLAANTGQSPVEYTWDYEGRVEAKAGPRLDEFLDDAGNQEYSPYTPNQCTFLRSFTVSLADDVWKSMVSTLIPDSPDNHILNLSQPQSYFTSIMSGLSIITGFLGLGNRGGSANVANDSLGGEKLTMHPATLINKMLLSQFPRAKVAISHDNDWCAVIREDEITMPDAFELLGRIRQTFVFQLDDDRTVYLSQEHAPEANPKEQSPSPDGLVTTPSYSGSAQRTFSSGGGGAPGSAETTLNNLCQRLRSNVQYNFKRDGPQHSPLWTAEVTIDDKLFGRGTGPSKAYAKEAAASNALRPLLEVYHRSI</sequence>
<evidence type="ECO:0000259" key="3">
    <source>
        <dbReference type="PROSITE" id="PS50137"/>
    </source>
</evidence>
<dbReference type="Gene3D" id="3.30.160.20">
    <property type="match status" value="1"/>
</dbReference>
<feature type="domain" description="DRBM" evidence="3">
    <location>
        <begin position="516"/>
        <end position="583"/>
    </location>
</feature>